<dbReference type="EMBL" id="JAOQJZ010000007">
    <property type="protein sequence ID" value="MCU6705804.1"/>
    <property type="molecule type" value="Genomic_DNA"/>
</dbReference>
<keyword evidence="3 4" id="KW-0326">Glycosidase</keyword>
<dbReference type="AlphaFoldDB" id="A0AAE3II11"/>
<feature type="domain" description="GH26" evidence="6">
    <location>
        <begin position="218"/>
        <end position="527"/>
    </location>
</feature>
<evidence type="ECO:0000259" key="6">
    <source>
        <dbReference type="PROSITE" id="PS51764"/>
    </source>
</evidence>
<dbReference type="Gene3D" id="2.60.120.260">
    <property type="entry name" value="Galactose-binding domain-like"/>
    <property type="match status" value="1"/>
</dbReference>
<dbReference type="InterPro" id="IPR000805">
    <property type="entry name" value="Glyco_hydro_26"/>
</dbReference>
<gene>
    <name evidence="7" type="ORF">OCV57_07695</name>
</gene>
<accession>A0AAE3II11</accession>
<dbReference type="PANTHER" id="PTHR40079:SF4">
    <property type="entry name" value="GH26 DOMAIN-CONTAINING PROTEIN-RELATED"/>
    <property type="match status" value="1"/>
</dbReference>
<feature type="compositionally biased region" description="Basic and acidic residues" evidence="5">
    <location>
        <begin position="540"/>
        <end position="570"/>
    </location>
</feature>
<reference evidence="7 8" key="1">
    <citation type="journal article" date="2021" name="ISME Commun">
        <title>Automated analysis of genomic sequences facilitates high-throughput and comprehensive description of bacteria.</title>
        <authorList>
            <person name="Hitch T.C.A."/>
        </authorList>
    </citation>
    <scope>NUCLEOTIDE SEQUENCE [LARGE SCALE GENOMIC DNA]</scope>
    <source>
        <strain evidence="7 8">Sanger_31</strain>
    </source>
</reference>
<feature type="compositionally biased region" description="Basic and acidic residues" evidence="5">
    <location>
        <begin position="45"/>
        <end position="54"/>
    </location>
</feature>
<dbReference type="SUPFAM" id="SSF51445">
    <property type="entry name" value="(Trans)glycosidases"/>
    <property type="match status" value="1"/>
</dbReference>
<evidence type="ECO:0000256" key="2">
    <source>
        <dbReference type="ARBA" id="ARBA00022801"/>
    </source>
</evidence>
<evidence type="ECO:0000313" key="8">
    <source>
        <dbReference type="Proteomes" id="UP001208131"/>
    </source>
</evidence>
<dbReference type="PANTHER" id="PTHR40079">
    <property type="entry name" value="MANNAN ENDO-1,4-BETA-MANNOSIDASE E-RELATED"/>
    <property type="match status" value="1"/>
</dbReference>
<name>A0AAE3II11_9FIRM</name>
<proteinExistence type="inferred from homology"/>
<sequence>MRHYRIMAAAVAAICTLSGCGVQIGRNESMTAPEKTSVVTTTKKQTNDDSKADEQALESYEETKIVANAIPYVKFSKSVEAETGSVSGKAKVKSDRKGYKGKGYVTNISTEEDWSREIELTDSQYYDLTITVASDVPCVNGIAVNGKKLQDFSASGSGKFEKVTFKNIYIEKGKTAISVIPVDGGLDVDCLTLTASEDISKLDLTISKPALSNKDSDYNAKALYQYLCESYGKQVLLGQHDTIGTSAETDMIYKTTGKYPAIRFGDLMLATEKDSITTDTEMNIAMDWASKDGIVGYMWHWAAPDDKREYYADQTDFDIKKAVTKENIAELSLEDIKKLQKDGKVSKECVAVVQDIDTVSEKLSTLRDEGIAVLWRPLHEASNGDFWWGNDKKAYKWLWKLMYERQTKYHKLNNLIWVWSAQNADWYVGDEYCDVLSCDVYDDGNKDAQVNIMLFLQSISKNKPIAMSECGSFPDIQSIADEKAMWAFIGQWGGNYLMTDDGKLAEENNTAAELIKTYNNNLTLTRDKLPDFTHLASSIKDTEEKSAESKKNDSSKADSKTKKENTSKAE</sequence>
<dbReference type="PROSITE" id="PS51764">
    <property type="entry name" value="GH26"/>
    <property type="match status" value="1"/>
</dbReference>
<dbReference type="PROSITE" id="PS51257">
    <property type="entry name" value="PROKAR_LIPOPROTEIN"/>
    <property type="match status" value="1"/>
</dbReference>
<dbReference type="Pfam" id="PF02156">
    <property type="entry name" value="Glyco_hydro_26"/>
    <property type="match status" value="1"/>
</dbReference>
<feature type="region of interest" description="Disordered" evidence="5">
    <location>
        <begin position="538"/>
        <end position="570"/>
    </location>
</feature>
<dbReference type="InterPro" id="IPR008979">
    <property type="entry name" value="Galactose-bd-like_sf"/>
</dbReference>
<evidence type="ECO:0000256" key="4">
    <source>
        <dbReference type="PROSITE-ProRule" id="PRU01100"/>
    </source>
</evidence>
<evidence type="ECO:0000256" key="3">
    <source>
        <dbReference type="ARBA" id="ARBA00023295"/>
    </source>
</evidence>
<dbReference type="RefSeq" id="WP_267301067.1">
    <property type="nucleotide sequence ID" value="NZ_JAOQJZ010000007.1"/>
</dbReference>
<dbReference type="SUPFAM" id="SSF49785">
    <property type="entry name" value="Galactose-binding domain-like"/>
    <property type="match status" value="1"/>
</dbReference>
<dbReference type="Proteomes" id="UP001208131">
    <property type="component" value="Unassembled WGS sequence"/>
</dbReference>
<dbReference type="GO" id="GO:0016985">
    <property type="term" value="F:mannan endo-1,4-beta-mannosidase activity"/>
    <property type="evidence" value="ECO:0007669"/>
    <property type="project" value="InterPro"/>
</dbReference>
<dbReference type="PRINTS" id="PR00739">
    <property type="entry name" value="GLHYDRLASE26"/>
</dbReference>
<dbReference type="InterPro" id="IPR022790">
    <property type="entry name" value="GH26_dom"/>
</dbReference>
<feature type="region of interest" description="Disordered" evidence="5">
    <location>
        <begin position="33"/>
        <end position="54"/>
    </location>
</feature>
<feature type="compositionally biased region" description="Low complexity" evidence="5">
    <location>
        <begin position="35"/>
        <end position="44"/>
    </location>
</feature>
<dbReference type="InterPro" id="IPR017853">
    <property type="entry name" value="GH"/>
</dbReference>
<evidence type="ECO:0000256" key="5">
    <source>
        <dbReference type="SAM" id="MobiDB-lite"/>
    </source>
</evidence>
<feature type="active site" description="Proton donor" evidence="4">
    <location>
        <position position="380"/>
    </location>
</feature>
<comment type="caution">
    <text evidence="7">The sequence shown here is derived from an EMBL/GenBank/DDBJ whole genome shotgun (WGS) entry which is preliminary data.</text>
</comment>
<evidence type="ECO:0000256" key="1">
    <source>
        <dbReference type="ARBA" id="ARBA00007754"/>
    </source>
</evidence>
<organism evidence="7 8">
    <name type="scientific">Hominimerdicola aceti</name>
    <dbReference type="NCBI Taxonomy" id="2981726"/>
    <lineage>
        <taxon>Bacteria</taxon>
        <taxon>Bacillati</taxon>
        <taxon>Bacillota</taxon>
        <taxon>Clostridia</taxon>
        <taxon>Eubacteriales</taxon>
        <taxon>Oscillospiraceae</taxon>
        <taxon>Hominimerdicola</taxon>
    </lineage>
</organism>
<evidence type="ECO:0000313" key="7">
    <source>
        <dbReference type="EMBL" id="MCU6705804.1"/>
    </source>
</evidence>
<keyword evidence="8" id="KW-1185">Reference proteome</keyword>
<protein>
    <submittedName>
        <fullName evidence="7">Glycosyl hydrolase</fullName>
    </submittedName>
</protein>
<comment type="similarity">
    <text evidence="1 4">Belongs to the glycosyl hydrolase 26 family.</text>
</comment>
<feature type="active site" description="Nucleophile" evidence="4">
    <location>
        <position position="469"/>
    </location>
</feature>
<keyword evidence="2 4" id="KW-0378">Hydrolase</keyword>
<dbReference type="GO" id="GO:0006080">
    <property type="term" value="P:substituted mannan metabolic process"/>
    <property type="evidence" value="ECO:0007669"/>
    <property type="project" value="InterPro"/>
</dbReference>
<dbReference type="Gene3D" id="3.20.20.80">
    <property type="entry name" value="Glycosidases"/>
    <property type="match status" value="1"/>
</dbReference>